<sequence>MEENKDPQNKKHIHPITRVIQDVVSILTELGFEVAQGPEIEDEHYNFDALNVPKDHPARDMHDTFWLKPLDLRKLLRTQTSDVQIRFMEKNKPPFRIVSPGKVFRNEATDSTHETQFHQVEGLTVGKDVSLAQLKGVLETVLKKLFGEDVQIRLRPGYFPFVEPGVEIDMICSKCNAKGCPSCGHNGWIEVLGAGMVNPKVLNGVGIDSREFQGFAFGIGVERLAMLKYGIDDVRLLYSGDLRFGEQF</sequence>
<evidence type="ECO:0000256" key="6">
    <source>
        <dbReference type="ARBA" id="ARBA00022741"/>
    </source>
</evidence>
<name>A0A1F5EI28_9BACT</name>
<evidence type="ECO:0000256" key="10">
    <source>
        <dbReference type="ARBA" id="ARBA00023146"/>
    </source>
</evidence>
<keyword evidence="7" id="KW-0067">ATP-binding</keyword>
<evidence type="ECO:0000313" key="14">
    <source>
        <dbReference type="Proteomes" id="UP000179003"/>
    </source>
</evidence>
<evidence type="ECO:0000256" key="9">
    <source>
        <dbReference type="ARBA" id="ARBA00022917"/>
    </source>
</evidence>
<evidence type="ECO:0000313" key="13">
    <source>
        <dbReference type="EMBL" id="OGD67058.1"/>
    </source>
</evidence>
<keyword evidence="5" id="KW-0479">Metal-binding</keyword>
<dbReference type="EMBL" id="MFAE01000009">
    <property type="protein sequence ID" value="OGD67058.1"/>
    <property type="molecule type" value="Genomic_DNA"/>
</dbReference>
<dbReference type="GO" id="GO:0004826">
    <property type="term" value="F:phenylalanine-tRNA ligase activity"/>
    <property type="evidence" value="ECO:0007669"/>
    <property type="project" value="UniProtKB-EC"/>
</dbReference>
<evidence type="ECO:0000256" key="2">
    <source>
        <dbReference type="ARBA" id="ARBA00012814"/>
    </source>
</evidence>
<dbReference type="SUPFAM" id="SSF55681">
    <property type="entry name" value="Class II aaRS and biotin synthetases"/>
    <property type="match status" value="1"/>
</dbReference>
<evidence type="ECO:0000256" key="4">
    <source>
        <dbReference type="ARBA" id="ARBA00022598"/>
    </source>
</evidence>
<keyword evidence="9" id="KW-0648">Protein biosynthesis</keyword>
<dbReference type="InterPro" id="IPR006195">
    <property type="entry name" value="aa-tRNA-synth_II"/>
</dbReference>
<dbReference type="Pfam" id="PF01409">
    <property type="entry name" value="tRNA-synt_2d"/>
    <property type="match status" value="1"/>
</dbReference>
<comment type="caution">
    <text evidence="13">The sequence shown here is derived from an EMBL/GenBank/DDBJ whole genome shotgun (WGS) entry which is preliminary data.</text>
</comment>
<dbReference type="GO" id="GO:0005524">
    <property type="term" value="F:ATP binding"/>
    <property type="evidence" value="ECO:0007669"/>
    <property type="project" value="UniProtKB-KW"/>
</dbReference>
<keyword evidence="10" id="KW-0030">Aminoacyl-tRNA synthetase</keyword>
<keyword evidence="4 13" id="KW-0436">Ligase</keyword>
<gene>
    <name evidence="13" type="ORF">A2442_00325</name>
</gene>
<dbReference type="EC" id="6.1.1.20" evidence="2"/>
<evidence type="ECO:0000256" key="5">
    <source>
        <dbReference type="ARBA" id="ARBA00022723"/>
    </source>
</evidence>
<evidence type="ECO:0000256" key="11">
    <source>
        <dbReference type="ARBA" id="ARBA00049255"/>
    </source>
</evidence>
<dbReference type="PANTHER" id="PTHR11538">
    <property type="entry name" value="PHENYLALANYL-TRNA SYNTHETASE"/>
    <property type="match status" value="1"/>
</dbReference>
<dbReference type="GO" id="GO:0000049">
    <property type="term" value="F:tRNA binding"/>
    <property type="evidence" value="ECO:0007669"/>
    <property type="project" value="InterPro"/>
</dbReference>
<dbReference type="NCBIfam" id="TIGR00468">
    <property type="entry name" value="pheS"/>
    <property type="match status" value="1"/>
</dbReference>
<dbReference type="CDD" id="cd00496">
    <property type="entry name" value="PheRS_alpha_core"/>
    <property type="match status" value="1"/>
</dbReference>
<dbReference type="PANTHER" id="PTHR11538:SF41">
    <property type="entry name" value="PHENYLALANINE--TRNA LIGASE, MITOCHONDRIAL"/>
    <property type="match status" value="1"/>
</dbReference>
<organism evidence="13 14">
    <name type="scientific">Candidatus Campbellbacteria bacterium RIFOXYC2_FULL_35_25</name>
    <dbReference type="NCBI Taxonomy" id="1797582"/>
    <lineage>
        <taxon>Bacteria</taxon>
        <taxon>Candidatus Campbelliibacteriota</taxon>
    </lineage>
</organism>
<comment type="catalytic activity">
    <reaction evidence="11">
        <text>tRNA(Phe) + L-phenylalanine + ATP = L-phenylalanyl-tRNA(Phe) + AMP + diphosphate + H(+)</text>
        <dbReference type="Rhea" id="RHEA:19413"/>
        <dbReference type="Rhea" id="RHEA-COMP:9668"/>
        <dbReference type="Rhea" id="RHEA-COMP:9699"/>
        <dbReference type="ChEBI" id="CHEBI:15378"/>
        <dbReference type="ChEBI" id="CHEBI:30616"/>
        <dbReference type="ChEBI" id="CHEBI:33019"/>
        <dbReference type="ChEBI" id="CHEBI:58095"/>
        <dbReference type="ChEBI" id="CHEBI:78442"/>
        <dbReference type="ChEBI" id="CHEBI:78531"/>
        <dbReference type="ChEBI" id="CHEBI:456215"/>
        <dbReference type="EC" id="6.1.1.20"/>
    </reaction>
</comment>
<proteinExistence type="predicted"/>
<dbReference type="Proteomes" id="UP000179003">
    <property type="component" value="Unassembled WGS sequence"/>
</dbReference>
<comment type="subcellular location">
    <subcellularLocation>
        <location evidence="1">Cytoplasm</location>
    </subcellularLocation>
</comment>
<keyword evidence="6" id="KW-0547">Nucleotide-binding</keyword>
<accession>A0A1F5EI28</accession>
<feature type="domain" description="Aminoacyl-transfer RNA synthetases class-II family profile" evidence="12">
    <location>
        <begin position="17"/>
        <end position="227"/>
    </location>
</feature>
<reference evidence="13 14" key="1">
    <citation type="journal article" date="2016" name="Nat. Commun.">
        <title>Thousands of microbial genomes shed light on interconnected biogeochemical processes in an aquifer system.</title>
        <authorList>
            <person name="Anantharaman K."/>
            <person name="Brown C.T."/>
            <person name="Hug L.A."/>
            <person name="Sharon I."/>
            <person name="Castelle C.J."/>
            <person name="Probst A.J."/>
            <person name="Thomas B.C."/>
            <person name="Singh A."/>
            <person name="Wilkins M.J."/>
            <person name="Karaoz U."/>
            <person name="Brodie E.L."/>
            <person name="Williams K.H."/>
            <person name="Hubbard S.S."/>
            <person name="Banfield J.F."/>
        </authorList>
    </citation>
    <scope>NUCLEOTIDE SEQUENCE [LARGE SCALE GENOMIC DNA]</scope>
</reference>
<dbReference type="GO" id="GO:0005737">
    <property type="term" value="C:cytoplasm"/>
    <property type="evidence" value="ECO:0007669"/>
    <property type="project" value="UniProtKB-SubCell"/>
</dbReference>
<dbReference type="InterPro" id="IPR002319">
    <property type="entry name" value="Phenylalanyl-tRNA_Synthase"/>
</dbReference>
<dbReference type="Gene3D" id="3.30.930.10">
    <property type="entry name" value="Bira Bifunctional Protein, Domain 2"/>
    <property type="match status" value="1"/>
</dbReference>
<dbReference type="InterPro" id="IPR045864">
    <property type="entry name" value="aa-tRNA-synth_II/BPL/LPL"/>
</dbReference>
<dbReference type="GO" id="GO:0006432">
    <property type="term" value="P:phenylalanyl-tRNA aminoacylation"/>
    <property type="evidence" value="ECO:0007669"/>
    <property type="project" value="InterPro"/>
</dbReference>
<dbReference type="AlphaFoldDB" id="A0A1F5EI28"/>
<evidence type="ECO:0000256" key="1">
    <source>
        <dbReference type="ARBA" id="ARBA00004496"/>
    </source>
</evidence>
<evidence type="ECO:0000256" key="7">
    <source>
        <dbReference type="ARBA" id="ARBA00022840"/>
    </source>
</evidence>
<dbReference type="PROSITE" id="PS50862">
    <property type="entry name" value="AA_TRNA_LIGASE_II"/>
    <property type="match status" value="1"/>
</dbReference>
<keyword evidence="8" id="KW-0460">Magnesium</keyword>
<dbReference type="STRING" id="1797582.A2442_00325"/>
<dbReference type="GO" id="GO:0046872">
    <property type="term" value="F:metal ion binding"/>
    <property type="evidence" value="ECO:0007669"/>
    <property type="project" value="UniProtKB-KW"/>
</dbReference>
<dbReference type="InterPro" id="IPR004529">
    <property type="entry name" value="Phe-tRNA-synth_IIc_asu"/>
</dbReference>
<evidence type="ECO:0000256" key="8">
    <source>
        <dbReference type="ARBA" id="ARBA00022842"/>
    </source>
</evidence>
<evidence type="ECO:0000256" key="3">
    <source>
        <dbReference type="ARBA" id="ARBA00022490"/>
    </source>
</evidence>
<evidence type="ECO:0000259" key="12">
    <source>
        <dbReference type="PROSITE" id="PS50862"/>
    </source>
</evidence>
<protein>
    <recommendedName>
        <fullName evidence="2">phenylalanine--tRNA ligase</fullName>
        <ecNumber evidence="2">6.1.1.20</ecNumber>
    </recommendedName>
</protein>
<keyword evidence="3" id="KW-0963">Cytoplasm</keyword>